<dbReference type="SUPFAM" id="SSF81301">
    <property type="entry name" value="Nucleotidyltransferase"/>
    <property type="match status" value="1"/>
</dbReference>
<dbReference type="EMBL" id="JBHSAY010000029">
    <property type="protein sequence ID" value="MFC4136382.1"/>
    <property type="molecule type" value="Genomic_DNA"/>
</dbReference>
<keyword evidence="3" id="KW-1185">Reference proteome</keyword>
<protein>
    <submittedName>
        <fullName evidence="2">Nucleotidyltransferase domain-containing protein</fullName>
    </submittedName>
</protein>
<reference evidence="3" key="1">
    <citation type="journal article" date="2019" name="Int. J. Syst. Evol. Microbiol.">
        <title>The Global Catalogue of Microorganisms (GCM) 10K type strain sequencing project: providing services to taxonomists for standard genome sequencing and annotation.</title>
        <authorList>
            <consortium name="The Broad Institute Genomics Platform"/>
            <consortium name="The Broad Institute Genome Sequencing Center for Infectious Disease"/>
            <person name="Wu L."/>
            <person name="Ma J."/>
        </authorList>
    </citation>
    <scope>NUCLEOTIDE SEQUENCE [LARGE SCALE GENOMIC DNA]</scope>
    <source>
        <strain evidence="3">CGMCC 4.7289</strain>
    </source>
</reference>
<dbReference type="InterPro" id="IPR043519">
    <property type="entry name" value="NT_sf"/>
</dbReference>
<proteinExistence type="predicted"/>
<feature type="domain" description="Polymerase nucleotidyl transferase" evidence="1">
    <location>
        <begin position="11"/>
        <end position="54"/>
    </location>
</feature>
<accession>A0ABV8LZ42</accession>
<name>A0ABV8LZ42_9ACTN</name>
<sequence length="249" mass="26915">MFSTQERDTIRQRLLELAAADPAIAGAAVTGSQATGDEDRWSDIDLVFGVDGPPAVSMRHWTDRLYDDFGAAHHWDLPSGSAVYRVFLLPGCLEADIAFVPIADFAPRGPSWRTVFGTPAEPHPAPAPTADHLAGLAWHHALHARISIERNRLWQAEHWIGAVRTQVIALACLRLGHPTSYAKGAHLLPADLTSMLAATLVRTLDDAELHRALRATVDALVAELVRIDPALAARLLPALTDLASPTPLP</sequence>
<dbReference type="RefSeq" id="WP_253750885.1">
    <property type="nucleotide sequence ID" value="NZ_JAMZDZ010000001.1"/>
</dbReference>
<dbReference type="Gene3D" id="3.30.460.10">
    <property type="entry name" value="Beta Polymerase, domain 2"/>
    <property type="match status" value="1"/>
</dbReference>
<dbReference type="Pfam" id="PF01909">
    <property type="entry name" value="NTP_transf_2"/>
    <property type="match status" value="1"/>
</dbReference>
<organism evidence="2 3">
    <name type="scientific">Hamadaea flava</name>
    <dbReference type="NCBI Taxonomy" id="1742688"/>
    <lineage>
        <taxon>Bacteria</taxon>
        <taxon>Bacillati</taxon>
        <taxon>Actinomycetota</taxon>
        <taxon>Actinomycetes</taxon>
        <taxon>Micromonosporales</taxon>
        <taxon>Micromonosporaceae</taxon>
        <taxon>Hamadaea</taxon>
    </lineage>
</organism>
<evidence type="ECO:0000313" key="2">
    <source>
        <dbReference type="EMBL" id="MFC4136382.1"/>
    </source>
</evidence>
<evidence type="ECO:0000313" key="3">
    <source>
        <dbReference type="Proteomes" id="UP001595816"/>
    </source>
</evidence>
<comment type="caution">
    <text evidence="2">The sequence shown here is derived from an EMBL/GenBank/DDBJ whole genome shotgun (WGS) entry which is preliminary data.</text>
</comment>
<gene>
    <name evidence="2" type="ORF">ACFOZ4_37735</name>
</gene>
<dbReference type="Proteomes" id="UP001595816">
    <property type="component" value="Unassembled WGS sequence"/>
</dbReference>
<dbReference type="InterPro" id="IPR002934">
    <property type="entry name" value="Polymerase_NTP_transf_dom"/>
</dbReference>
<evidence type="ECO:0000259" key="1">
    <source>
        <dbReference type="Pfam" id="PF01909"/>
    </source>
</evidence>